<dbReference type="EMBL" id="REGN01000211">
    <property type="protein sequence ID" value="RNA43571.1"/>
    <property type="molecule type" value="Genomic_DNA"/>
</dbReference>
<evidence type="ECO:0000313" key="1">
    <source>
        <dbReference type="EMBL" id="RNA43571.1"/>
    </source>
</evidence>
<reference evidence="1 2" key="1">
    <citation type="journal article" date="2018" name="Sci. Rep.">
        <title>Genomic signatures of local adaptation to the degree of environmental predictability in rotifers.</title>
        <authorList>
            <person name="Franch-Gras L."/>
            <person name="Hahn C."/>
            <person name="Garcia-Roger E.M."/>
            <person name="Carmona M.J."/>
            <person name="Serra M."/>
            <person name="Gomez A."/>
        </authorList>
    </citation>
    <scope>NUCLEOTIDE SEQUENCE [LARGE SCALE GENOMIC DNA]</scope>
    <source>
        <strain evidence="1">HYR1</strain>
    </source>
</reference>
<protein>
    <submittedName>
        <fullName evidence="1">Uncharacterized protein</fullName>
    </submittedName>
</protein>
<evidence type="ECO:0000313" key="2">
    <source>
        <dbReference type="Proteomes" id="UP000276133"/>
    </source>
</evidence>
<keyword evidence="2" id="KW-1185">Reference proteome</keyword>
<proteinExistence type="predicted"/>
<dbReference type="Proteomes" id="UP000276133">
    <property type="component" value="Unassembled WGS sequence"/>
</dbReference>
<accession>A0A3M7T6H8</accession>
<comment type="caution">
    <text evidence="1">The sequence shown here is derived from an EMBL/GenBank/DDBJ whole genome shotgun (WGS) entry which is preliminary data.</text>
</comment>
<dbReference type="AlphaFoldDB" id="A0A3M7T6H8"/>
<gene>
    <name evidence="1" type="ORF">BpHYR1_019794</name>
</gene>
<organism evidence="1 2">
    <name type="scientific">Brachionus plicatilis</name>
    <name type="common">Marine rotifer</name>
    <name type="synonym">Brachionus muelleri</name>
    <dbReference type="NCBI Taxonomy" id="10195"/>
    <lineage>
        <taxon>Eukaryota</taxon>
        <taxon>Metazoa</taxon>
        <taxon>Spiralia</taxon>
        <taxon>Gnathifera</taxon>
        <taxon>Rotifera</taxon>
        <taxon>Eurotatoria</taxon>
        <taxon>Monogononta</taxon>
        <taxon>Pseudotrocha</taxon>
        <taxon>Ploima</taxon>
        <taxon>Brachionidae</taxon>
        <taxon>Brachionus</taxon>
    </lineage>
</organism>
<sequence length="217" mass="22241">MTKFLGFGKTQSASAGSKTTRLFCCLKGSHFSTKICCGFGGIGGRRSTTTLRAGGGNTLPGTSTVVSGIRGGSGGGASRNKRGAGSAGLDGAWRTISGGAGAICRLGSCLTTMSPRLQEADGHVLLVADLVSWLLADYFRVGVIVQLVLVQRNGWQELAVGAALWTGGRQVERVGGGIDAAWLRGQVRLAQCVVVVALVEVEGRVAAAQGVVDYVVD</sequence>
<name>A0A3M7T6H8_BRAPC</name>